<dbReference type="EnsemblPlants" id="EMT11489">
    <property type="protein sequence ID" value="EMT11489"/>
    <property type="gene ID" value="F775_09035"/>
</dbReference>
<dbReference type="InterPro" id="IPR030564">
    <property type="entry name" value="Myotubularin"/>
</dbReference>
<proteinExistence type="inferred from homology"/>
<feature type="compositionally biased region" description="Polar residues" evidence="4">
    <location>
        <begin position="678"/>
        <end position="691"/>
    </location>
</feature>
<dbReference type="AlphaFoldDB" id="M8BXD4"/>
<evidence type="ECO:0000256" key="1">
    <source>
        <dbReference type="ARBA" id="ARBA00007471"/>
    </source>
</evidence>
<evidence type="ECO:0000256" key="3">
    <source>
        <dbReference type="PIRSR" id="PIRSR630564-2"/>
    </source>
</evidence>
<protein>
    <submittedName>
        <fullName evidence="5">Myotubularin-related protein 2</fullName>
    </submittedName>
</protein>
<dbReference type="PROSITE" id="PS51339">
    <property type="entry name" value="PPASE_MYOTUBULARIN"/>
    <property type="match status" value="1"/>
</dbReference>
<feature type="region of interest" description="Disordered" evidence="4">
    <location>
        <begin position="535"/>
        <end position="561"/>
    </location>
</feature>
<dbReference type="Pfam" id="PF06602">
    <property type="entry name" value="Myotub-related"/>
    <property type="match status" value="1"/>
</dbReference>
<dbReference type="GO" id="GO:0004438">
    <property type="term" value="F:phosphatidylinositol-3-phosphate phosphatase activity"/>
    <property type="evidence" value="ECO:0007669"/>
    <property type="project" value="TreeGrafter"/>
</dbReference>
<dbReference type="CDD" id="cd14507">
    <property type="entry name" value="PTP-MTM-like"/>
    <property type="match status" value="1"/>
</dbReference>
<organism evidence="5">
    <name type="scientific">Aegilops tauschii</name>
    <name type="common">Tausch's goatgrass</name>
    <name type="synonym">Aegilops squarrosa</name>
    <dbReference type="NCBI Taxonomy" id="37682"/>
    <lineage>
        <taxon>Eukaryota</taxon>
        <taxon>Viridiplantae</taxon>
        <taxon>Streptophyta</taxon>
        <taxon>Embryophyta</taxon>
        <taxon>Tracheophyta</taxon>
        <taxon>Spermatophyta</taxon>
        <taxon>Magnoliopsida</taxon>
        <taxon>Liliopsida</taxon>
        <taxon>Poales</taxon>
        <taxon>Poaceae</taxon>
        <taxon>BOP clade</taxon>
        <taxon>Pooideae</taxon>
        <taxon>Triticodae</taxon>
        <taxon>Triticeae</taxon>
        <taxon>Triticinae</taxon>
        <taxon>Aegilops</taxon>
    </lineage>
</organism>
<reference evidence="5" key="1">
    <citation type="submission" date="2015-06" db="UniProtKB">
        <authorList>
            <consortium name="EnsemblPlants"/>
        </authorList>
    </citation>
    <scope>IDENTIFICATION</scope>
</reference>
<feature type="region of interest" description="Disordered" evidence="4">
    <location>
        <begin position="91"/>
        <end position="133"/>
    </location>
</feature>
<dbReference type="InterPro" id="IPR016130">
    <property type="entry name" value="Tyr_Pase_AS"/>
</dbReference>
<dbReference type="GO" id="GO:0005737">
    <property type="term" value="C:cytoplasm"/>
    <property type="evidence" value="ECO:0007669"/>
    <property type="project" value="TreeGrafter"/>
</dbReference>
<dbReference type="InterPro" id="IPR029021">
    <property type="entry name" value="Prot-tyrosine_phosphatase-like"/>
</dbReference>
<feature type="region of interest" description="Disordered" evidence="4">
    <location>
        <begin position="678"/>
        <end position="704"/>
    </location>
</feature>
<feature type="binding site" evidence="3">
    <location>
        <begin position="536"/>
        <end position="539"/>
    </location>
    <ligand>
        <name>substrate</name>
    </ligand>
</feature>
<evidence type="ECO:0000256" key="2">
    <source>
        <dbReference type="PIRSR" id="PIRSR630564-1"/>
    </source>
</evidence>
<dbReference type="InterPro" id="IPR011993">
    <property type="entry name" value="PH-like_dom_sf"/>
</dbReference>
<dbReference type="InterPro" id="IPR056924">
    <property type="entry name" value="SH3_Tf2-1"/>
</dbReference>
<comment type="similarity">
    <text evidence="1">Belongs to the protein-tyrosine phosphatase family. Non-receptor class myotubularin subfamily.</text>
</comment>
<dbReference type="InterPro" id="IPR010569">
    <property type="entry name" value="Myotubularin-like_Pase_dom"/>
</dbReference>
<dbReference type="GO" id="GO:0106018">
    <property type="term" value="F:phosphatidylinositol-3,5-bisphosphate phosphatase activity"/>
    <property type="evidence" value="ECO:0007669"/>
    <property type="project" value="TreeGrafter"/>
</dbReference>
<sequence>MTSNIGDLVWIHLRKDRFPNERKSKLLPRADGPFKVIACYNNNAYKINLPRDKYNVSDVFNVKDLFPYHGDEAFDPRYQEDPLEDAHEDGQVPKFMDEENQRNESRTSPRTRTSDPMRARTSGPSPEIRHPSQNLPEAALQACNLANTIEWIDDMPQDDTLRKIVFESKIHYIVQLLKTLGNQANVVHHHICKFCIDKGEYRGTQQVSLLRILALTNTIRKIIWRRKLGTNSSIVPCLAMDPRSRRSSQGMEEFLLEDEEVYAQGHGVVLLNTDEAGIVSVTNFRLLFVSQVTKSIIELGTIPLSTIEKLNDDVKLQSVPRQYDKKQPRELLQVIGKDMRVIVFAFRPRTKQKNEVFDALRRYAKPSQLWELYAFSCDPSTVDKKSDPKMRLMKEYHRLLSEGSEFEVEKYYFRNNWRLTTVNSSYSLCSTYPSQLIVPKSISDEDLWQASTFRAGRRLPIISWCNPVRSELVCIAVSGAVLARSSQPLVGLMMNFRNNADEKLVSALCTQNVDANLPPRKLYIVDARPRANALANGAKGGGSESSSNYPKSERNRGSTWGGGSLNSMTQFSSMLGEWLNHIQNILVGASWIAAQIAQESASVLVHCSDGWDRTTQLIALACLLLDPYYRTFDGFQALVEKDWLAFGHPFAERLGIPTVSENGGSQYELLRQPSVGNLTSSPSRGSLGTPGSSSNTSVQSQTSNNSSPILLQWLDCIAQLLRLYPAAFQFSSKFLVDFMDCVLSCRFGNFLCNSEREREQSGVTSSCHCMWTYLADLRASGGSFHEHINPFYDRERLFSIFLVLIIHKLADKNSWLKIGFMYSFVFSCNGQSKEMAESRSRDIKMKMESMLTDLQRERRASSSALAMAQRARRENVAIKRAIQTIGCTVNFSTNENQVDKSEEMSYSFRREADTVSQQDDNADLSVSISAIEDSLVSETPSNQVCETLCPFRSREGCRWPHAACAQLGSQFVGLKANFDAFDRLSVKDCYFPKE</sequence>
<dbReference type="PROSITE" id="PS00383">
    <property type="entry name" value="TYR_PHOSPHATASE_1"/>
    <property type="match status" value="1"/>
</dbReference>
<dbReference type="Gene3D" id="2.30.29.30">
    <property type="entry name" value="Pleckstrin-homology domain (PH domain)/Phosphotyrosine-binding domain (PTB)"/>
    <property type="match status" value="1"/>
</dbReference>
<feature type="compositionally biased region" description="Basic and acidic residues" evidence="4">
    <location>
        <begin position="91"/>
        <end position="118"/>
    </location>
</feature>
<dbReference type="PANTHER" id="PTHR10807">
    <property type="entry name" value="MYOTUBULARIN-RELATED"/>
    <property type="match status" value="1"/>
</dbReference>
<dbReference type="SUPFAM" id="SSF52799">
    <property type="entry name" value="(Phosphotyrosine protein) phosphatases II"/>
    <property type="match status" value="1"/>
</dbReference>
<evidence type="ECO:0000313" key="5">
    <source>
        <dbReference type="EnsemblPlants" id="EMT11489"/>
    </source>
</evidence>
<feature type="binding site" evidence="3">
    <location>
        <begin position="607"/>
        <end position="613"/>
    </location>
    <ligand>
        <name>substrate</name>
    </ligand>
</feature>
<evidence type="ECO:0000256" key="4">
    <source>
        <dbReference type="SAM" id="MobiDB-lite"/>
    </source>
</evidence>
<accession>M8BXD4</accession>
<feature type="compositionally biased region" description="Low complexity" evidence="4">
    <location>
        <begin position="692"/>
        <end position="704"/>
    </location>
</feature>
<dbReference type="Pfam" id="PF24626">
    <property type="entry name" value="SH3_Tf2-1"/>
    <property type="match status" value="1"/>
</dbReference>
<dbReference type="PANTHER" id="PTHR10807:SF8">
    <property type="entry name" value="PHOSPHATIDYLINOSITOL-3-PHOSPHATE PHOSPHATASE"/>
    <property type="match status" value="1"/>
</dbReference>
<dbReference type="GO" id="GO:0046856">
    <property type="term" value="P:phosphatidylinositol dephosphorylation"/>
    <property type="evidence" value="ECO:0007669"/>
    <property type="project" value="TreeGrafter"/>
</dbReference>
<name>M8BXD4_AEGTA</name>
<dbReference type="SUPFAM" id="SSF50729">
    <property type="entry name" value="PH domain-like"/>
    <property type="match status" value="1"/>
</dbReference>
<feature type="active site" description="Phosphocysteine intermediate" evidence="2">
    <location>
        <position position="607"/>
    </location>
</feature>